<dbReference type="Proteomes" id="UP000317593">
    <property type="component" value="Unassembled WGS sequence"/>
</dbReference>
<evidence type="ECO:0000256" key="1">
    <source>
        <dbReference type="SAM" id="Phobius"/>
    </source>
</evidence>
<feature type="transmembrane region" description="Helical" evidence="1">
    <location>
        <begin position="58"/>
        <end position="80"/>
    </location>
</feature>
<keyword evidence="1" id="KW-1133">Transmembrane helix</keyword>
<protein>
    <submittedName>
        <fullName evidence="2">Zincin peptidase</fullName>
    </submittedName>
</protein>
<reference evidence="2 3" key="1">
    <citation type="submission" date="2017-05" db="EMBL/GenBank/DDBJ databases">
        <authorList>
            <person name="Varghese N."/>
            <person name="Submissions S."/>
        </authorList>
    </citation>
    <scope>NUCLEOTIDE SEQUENCE [LARGE SCALE GENOMIC DNA]</scope>
    <source>
        <strain evidence="2 3">DSM 21194</strain>
    </source>
</reference>
<dbReference type="OrthoDB" id="9789112at2"/>
<keyword evidence="1" id="KW-0472">Membrane</keyword>
<feature type="transmembrane region" description="Helical" evidence="1">
    <location>
        <begin position="126"/>
        <end position="145"/>
    </location>
</feature>
<accession>A0A521EKV5</accession>
<keyword evidence="1" id="KW-0812">Transmembrane</keyword>
<dbReference type="EMBL" id="FXTH01000017">
    <property type="protein sequence ID" value="SMO84548.1"/>
    <property type="molecule type" value="Genomic_DNA"/>
</dbReference>
<dbReference type="InterPro" id="IPR021683">
    <property type="entry name" value="DUF3267"/>
</dbReference>
<evidence type="ECO:0000313" key="2">
    <source>
        <dbReference type="EMBL" id="SMO84548.1"/>
    </source>
</evidence>
<dbReference type="Pfam" id="PF11667">
    <property type="entry name" value="DUF3267"/>
    <property type="match status" value="1"/>
</dbReference>
<organism evidence="2 3">
    <name type="scientific">Fodinibius sediminis</name>
    <dbReference type="NCBI Taxonomy" id="1214077"/>
    <lineage>
        <taxon>Bacteria</taxon>
        <taxon>Pseudomonadati</taxon>
        <taxon>Balneolota</taxon>
        <taxon>Balneolia</taxon>
        <taxon>Balneolales</taxon>
        <taxon>Balneolaceae</taxon>
        <taxon>Fodinibius</taxon>
    </lineage>
</organism>
<proteinExistence type="predicted"/>
<dbReference type="AlphaFoldDB" id="A0A521EKV5"/>
<name>A0A521EKV5_9BACT</name>
<sequence>MNNRKIVISNEQISAFAKTFTIYNAIVIGVPFMIIWGSELFDQVKSLVQVFLNDGLLSYIWIFAKIYFFIMIGLFAGMILHELIHALTFILVARKGCRAIKFGYIEKPFIPYVHLREKISIRSYRAGTVMPGLLLGIIPSIAGLWMGSAYLLLFGIVFTGAAAGDFLVLKATKGITPGHKVKDLPDQIGFEVVSPH</sequence>
<gene>
    <name evidence="2" type="ORF">SAMN06265218_11721</name>
</gene>
<feature type="transmembrane region" description="Helical" evidence="1">
    <location>
        <begin position="20"/>
        <end position="38"/>
    </location>
</feature>
<feature type="transmembrane region" description="Helical" evidence="1">
    <location>
        <begin position="151"/>
        <end position="169"/>
    </location>
</feature>
<evidence type="ECO:0000313" key="3">
    <source>
        <dbReference type="Proteomes" id="UP000317593"/>
    </source>
</evidence>
<dbReference type="RefSeq" id="WP_142715597.1">
    <property type="nucleotide sequence ID" value="NZ_FXTH01000017.1"/>
</dbReference>
<keyword evidence="3" id="KW-1185">Reference proteome</keyword>